<evidence type="ECO:0000313" key="10">
    <source>
        <dbReference type="Proteomes" id="UP000517765"/>
    </source>
</evidence>
<name>A0A5P0YK63_9ACTN</name>
<reference evidence="8 9" key="1">
    <citation type="submission" date="2019-10" db="EMBL/GenBank/DDBJ databases">
        <title>Streptomyces sp. nov., a novel actinobacterium isolated from alkaline environment.</title>
        <authorList>
            <person name="Golinska P."/>
        </authorList>
    </citation>
    <scope>NUCLEOTIDE SEQUENCE [LARGE SCALE GENOMIC DNA]</scope>
    <source>
        <strain evidence="8 9">OF1</strain>
    </source>
</reference>
<evidence type="ECO:0000313" key="6">
    <source>
        <dbReference type="EMBL" id="MBB1252500.1"/>
    </source>
</evidence>
<evidence type="ECO:0000313" key="9">
    <source>
        <dbReference type="Proteomes" id="UP000320857"/>
    </source>
</evidence>
<dbReference type="SUPFAM" id="SSF56784">
    <property type="entry name" value="HAD-like"/>
    <property type="match status" value="1"/>
</dbReference>
<keyword evidence="8" id="KW-0378">Hydrolase</keyword>
<evidence type="ECO:0000313" key="11">
    <source>
        <dbReference type="Proteomes" id="UP000525686"/>
    </source>
</evidence>
<dbReference type="PANTHER" id="PTHR46193">
    <property type="entry name" value="6-PHOSPHOGLUCONATE PHOSPHATASE"/>
    <property type="match status" value="1"/>
</dbReference>
<evidence type="ECO:0000256" key="5">
    <source>
        <dbReference type="ARBA" id="ARBA00023277"/>
    </source>
</evidence>
<dbReference type="Proteomes" id="UP000517765">
    <property type="component" value="Unassembled WGS sequence"/>
</dbReference>
<gene>
    <name evidence="8" type="ORF">FNX44_001715</name>
    <name evidence="6" type="ORF">H3146_03810</name>
    <name evidence="7" type="ORF">H3147_09165</name>
</gene>
<dbReference type="GO" id="GO:0016787">
    <property type="term" value="F:hydrolase activity"/>
    <property type="evidence" value="ECO:0007669"/>
    <property type="project" value="UniProtKB-KW"/>
</dbReference>
<keyword evidence="4" id="KW-0460">Magnesium</keyword>
<keyword evidence="9" id="KW-1185">Reference proteome</keyword>
<dbReference type="Proteomes" id="UP000320857">
    <property type="component" value="Unassembled WGS sequence"/>
</dbReference>
<dbReference type="InterPro" id="IPR036412">
    <property type="entry name" value="HAD-like_sf"/>
</dbReference>
<reference evidence="10 11" key="2">
    <citation type="submission" date="2020-05" db="EMBL/GenBank/DDBJ databases">
        <title>Classification of alakaliphilic streptomycetes isolated from an alkaline soil next to Lonar Crater, India and a proposal for the recognition of Streptomyces alkaliterrae sp. nov.</title>
        <authorList>
            <person name="Golinska P."/>
        </authorList>
    </citation>
    <scope>NUCLEOTIDE SEQUENCE [LARGE SCALE GENOMIC DNA]</scope>
    <source>
        <strain evidence="11">OF3</strain>
        <strain evidence="10">OF8</strain>
    </source>
</reference>
<protein>
    <submittedName>
        <fullName evidence="6">HAD family phosphatase</fullName>
    </submittedName>
    <submittedName>
        <fullName evidence="8">HAD-IA family hydrolase</fullName>
    </submittedName>
</protein>
<dbReference type="GO" id="GO:0046872">
    <property type="term" value="F:metal ion binding"/>
    <property type="evidence" value="ECO:0007669"/>
    <property type="project" value="UniProtKB-KW"/>
</dbReference>
<keyword evidence="3" id="KW-0479">Metal-binding</keyword>
<dbReference type="Pfam" id="PF13419">
    <property type="entry name" value="HAD_2"/>
    <property type="match status" value="1"/>
</dbReference>
<dbReference type="InterPro" id="IPR006439">
    <property type="entry name" value="HAD-SF_hydro_IA"/>
</dbReference>
<dbReference type="OrthoDB" id="3414047at2"/>
<evidence type="ECO:0000256" key="3">
    <source>
        <dbReference type="ARBA" id="ARBA00022723"/>
    </source>
</evidence>
<dbReference type="Gene3D" id="3.40.50.1000">
    <property type="entry name" value="HAD superfamily/HAD-like"/>
    <property type="match status" value="1"/>
</dbReference>
<keyword evidence="5" id="KW-0119">Carbohydrate metabolism</keyword>
<dbReference type="PANTHER" id="PTHR46193:SF18">
    <property type="entry name" value="HEXITOL PHOSPHATASE B"/>
    <property type="match status" value="1"/>
</dbReference>
<proteinExistence type="inferred from homology"/>
<dbReference type="InterPro" id="IPR023198">
    <property type="entry name" value="PGP-like_dom2"/>
</dbReference>
<dbReference type="Proteomes" id="UP000525686">
    <property type="component" value="Unassembled WGS sequence"/>
</dbReference>
<dbReference type="EMBL" id="JABJWZ010000018">
    <property type="protein sequence ID" value="MBB1252500.1"/>
    <property type="molecule type" value="Genomic_DNA"/>
</dbReference>
<reference evidence="6" key="3">
    <citation type="journal article" name="Syst. Appl. Microbiol.">
        <title>Streptomyces alkaliterrae sp. nov., isolated from an alkaline soil, and emended descriptions of Streptomyces alkaliphilus, Streptomyces calidiresistens and Streptomyces durbertensis.</title>
        <authorList>
            <person name="Swiecimska M."/>
            <person name="Golinska P."/>
            <person name="Nouioui I."/>
            <person name="Wypij M."/>
            <person name="Rai M."/>
            <person name="Sangal V."/>
            <person name="Goodfellow M."/>
        </authorList>
    </citation>
    <scope>NUCLEOTIDE SEQUENCE</scope>
    <source>
        <strain evidence="6">OF3</strain>
        <strain evidence="7">OF8</strain>
    </source>
</reference>
<evidence type="ECO:0000256" key="2">
    <source>
        <dbReference type="ARBA" id="ARBA00006171"/>
    </source>
</evidence>
<accession>A0A5P0YK63</accession>
<comment type="cofactor">
    <cofactor evidence="1">
        <name>Mg(2+)</name>
        <dbReference type="ChEBI" id="CHEBI:18420"/>
    </cofactor>
</comment>
<organism evidence="8 9">
    <name type="scientific">Streptomyces alkaliterrae</name>
    <dbReference type="NCBI Taxonomy" id="2213162"/>
    <lineage>
        <taxon>Bacteria</taxon>
        <taxon>Bacillati</taxon>
        <taxon>Actinomycetota</taxon>
        <taxon>Actinomycetes</taxon>
        <taxon>Kitasatosporales</taxon>
        <taxon>Streptomycetaceae</taxon>
        <taxon>Streptomyces</taxon>
    </lineage>
</organism>
<dbReference type="EMBL" id="VJYK02000008">
    <property type="protein sequence ID" value="MQS00618.1"/>
    <property type="molecule type" value="Genomic_DNA"/>
</dbReference>
<dbReference type="EMBL" id="JABJXA010000039">
    <property type="protein sequence ID" value="MBB1259003.1"/>
    <property type="molecule type" value="Genomic_DNA"/>
</dbReference>
<dbReference type="InterPro" id="IPR051600">
    <property type="entry name" value="Beta-PGM-like"/>
</dbReference>
<dbReference type="InterPro" id="IPR041492">
    <property type="entry name" value="HAD_2"/>
</dbReference>
<dbReference type="InterPro" id="IPR023214">
    <property type="entry name" value="HAD_sf"/>
</dbReference>
<evidence type="ECO:0000313" key="8">
    <source>
        <dbReference type="EMBL" id="MQS00618.1"/>
    </source>
</evidence>
<evidence type="ECO:0000313" key="7">
    <source>
        <dbReference type="EMBL" id="MBB1259003.1"/>
    </source>
</evidence>
<dbReference type="CDD" id="cd07505">
    <property type="entry name" value="HAD_BPGM-like"/>
    <property type="match status" value="1"/>
</dbReference>
<evidence type="ECO:0000256" key="1">
    <source>
        <dbReference type="ARBA" id="ARBA00001946"/>
    </source>
</evidence>
<comment type="similarity">
    <text evidence="2">Belongs to the HAD-like hydrolase superfamily. CbbY/CbbZ/Gph/YieH family.</text>
</comment>
<comment type="caution">
    <text evidence="8">The sequence shown here is derived from an EMBL/GenBank/DDBJ whole genome shotgun (WGS) entry which is preliminary data.</text>
</comment>
<evidence type="ECO:0000256" key="4">
    <source>
        <dbReference type="ARBA" id="ARBA00022842"/>
    </source>
</evidence>
<sequence>MDGTLVDTEHTWLRCVAGLLYEYGAPALADDITAAFAGLPLSRAAELMAERTGRPAGVLARRLDRVFTTSIRTGLTIRPGALRLLDQAAALGVPIALVTASERAVADLVISELGADRFLLTLADGEASRSKPHPDPYLAACLGLGVAPEDSLAVEDTPAGVTAALTAGCRVLAVPSVPGVERGPRTVVVTSLTEVDLTDPDLLAADPD</sequence>
<dbReference type="Gene3D" id="1.10.150.240">
    <property type="entry name" value="Putative phosphatase, domain 2"/>
    <property type="match status" value="1"/>
</dbReference>
<dbReference type="NCBIfam" id="TIGR01509">
    <property type="entry name" value="HAD-SF-IA-v3"/>
    <property type="match status" value="1"/>
</dbReference>
<dbReference type="AlphaFoldDB" id="A0A5P0YK63"/>